<name>A0A829X502_GLUOY</name>
<dbReference type="SUPFAM" id="SSF46785">
    <property type="entry name" value="Winged helix' DNA-binding domain"/>
    <property type="match status" value="1"/>
</dbReference>
<dbReference type="InterPro" id="IPR036388">
    <property type="entry name" value="WH-like_DNA-bd_sf"/>
</dbReference>
<dbReference type="PROSITE" id="PS51078">
    <property type="entry name" value="ICLR_ED"/>
    <property type="match status" value="1"/>
</dbReference>
<dbReference type="Gene3D" id="3.30.450.40">
    <property type="match status" value="1"/>
</dbReference>
<dbReference type="Pfam" id="PF09339">
    <property type="entry name" value="HTH_IclR"/>
    <property type="match status" value="1"/>
</dbReference>
<evidence type="ECO:0000259" key="5">
    <source>
        <dbReference type="PROSITE" id="PS51078"/>
    </source>
</evidence>
<proteinExistence type="predicted"/>
<dbReference type="GO" id="GO:0003700">
    <property type="term" value="F:DNA-binding transcription factor activity"/>
    <property type="evidence" value="ECO:0007669"/>
    <property type="project" value="TreeGrafter"/>
</dbReference>
<gene>
    <name evidence="6" type="ORF">NBRC3293_2414</name>
</gene>
<evidence type="ECO:0000256" key="2">
    <source>
        <dbReference type="ARBA" id="ARBA00023125"/>
    </source>
</evidence>
<reference evidence="6 7" key="1">
    <citation type="submission" date="2013-04" db="EMBL/GenBank/DDBJ databases">
        <title>Gluconobacter oxydans NBRC 3293 whole genome sequence.</title>
        <authorList>
            <person name="Matsutani M."/>
            <person name="Yakushi T."/>
            <person name="Matsushita K."/>
        </authorList>
    </citation>
    <scope>NUCLEOTIDE SEQUENCE [LARGE SCALE GENOMIC DNA]</scope>
    <source>
        <strain evidence="6 7">NBRC 3293</strain>
    </source>
</reference>
<organism evidence="6 7">
    <name type="scientific">Gluconobacter oxydans NBRC 3293</name>
    <dbReference type="NCBI Taxonomy" id="1315969"/>
    <lineage>
        <taxon>Bacteria</taxon>
        <taxon>Pseudomonadati</taxon>
        <taxon>Pseudomonadota</taxon>
        <taxon>Alphaproteobacteria</taxon>
        <taxon>Acetobacterales</taxon>
        <taxon>Acetobacteraceae</taxon>
        <taxon>Gluconobacter</taxon>
    </lineage>
</organism>
<dbReference type="PANTHER" id="PTHR30136:SF35">
    <property type="entry name" value="HTH-TYPE TRANSCRIPTIONAL REGULATOR RV1719"/>
    <property type="match status" value="1"/>
</dbReference>
<dbReference type="InterPro" id="IPR036390">
    <property type="entry name" value="WH_DNA-bd_sf"/>
</dbReference>
<accession>A0A829X502</accession>
<protein>
    <submittedName>
        <fullName evidence="6">IclR family transcriptional regulator</fullName>
    </submittedName>
</protein>
<dbReference type="PANTHER" id="PTHR30136">
    <property type="entry name" value="HELIX-TURN-HELIX TRANSCRIPTIONAL REGULATOR, ICLR FAMILY"/>
    <property type="match status" value="1"/>
</dbReference>
<dbReference type="InterPro" id="IPR005471">
    <property type="entry name" value="Tscrpt_reg_IclR_N"/>
</dbReference>
<dbReference type="Gene3D" id="1.10.10.10">
    <property type="entry name" value="Winged helix-like DNA-binding domain superfamily/Winged helix DNA-binding domain"/>
    <property type="match status" value="1"/>
</dbReference>
<keyword evidence="2" id="KW-0238">DNA-binding</keyword>
<dbReference type="SUPFAM" id="SSF55781">
    <property type="entry name" value="GAF domain-like"/>
    <property type="match status" value="1"/>
</dbReference>
<evidence type="ECO:0000259" key="4">
    <source>
        <dbReference type="PROSITE" id="PS51077"/>
    </source>
</evidence>
<dbReference type="InterPro" id="IPR014757">
    <property type="entry name" value="Tscrpt_reg_IclR_C"/>
</dbReference>
<dbReference type="Proteomes" id="UP000484858">
    <property type="component" value="Unassembled WGS sequence"/>
</dbReference>
<evidence type="ECO:0000256" key="1">
    <source>
        <dbReference type="ARBA" id="ARBA00023015"/>
    </source>
</evidence>
<dbReference type="EMBL" id="BARJ01000012">
    <property type="protein sequence ID" value="GEM17917.1"/>
    <property type="molecule type" value="Genomic_DNA"/>
</dbReference>
<dbReference type="InterPro" id="IPR050707">
    <property type="entry name" value="HTH_MetabolicPath_Reg"/>
</dbReference>
<feature type="domain" description="HTH iclR-type" evidence="4">
    <location>
        <begin position="68"/>
        <end position="130"/>
    </location>
</feature>
<dbReference type="Pfam" id="PF01614">
    <property type="entry name" value="IclR_C"/>
    <property type="match status" value="1"/>
</dbReference>
<dbReference type="InterPro" id="IPR029016">
    <property type="entry name" value="GAF-like_dom_sf"/>
</dbReference>
<evidence type="ECO:0000313" key="6">
    <source>
        <dbReference type="EMBL" id="GEM17917.1"/>
    </source>
</evidence>
<dbReference type="GO" id="GO:0003677">
    <property type="term" value="F:DNA binding"/>
    <property type="evidence" value="ECO:0007669"/>
    <property type="project" value="UniProtKB-KW"/>
</dbReference>
<comment type="caution">
    <text evidence="6">The sequence shown here is derived from an EMBL/GenBank/DDBJ whole genome shotgun (WGS) entry which is preliminary data.</text>
</comment>
<dbReference type="AlphaFoldDB" id="A0A829X502"/>
<keyword evidence="3" id="KW-0804">Transcription</keyword>
<dbReference type="GO" id="GO:0045892">
    <property type="term" value="P:negative regulation of DNA-templated transcription"/>
    <property type="evidence" value="ECO:0007669"/>
    <property type="project" value="TreeGrafter"/>
</dbReference>
<keyword evidence="1" id="KW-0805">Transcription regulation</keyword>
<feature type="domain" description="IclR-ED" evidence="5">
    <location>
        <begin position="131"/>
        <end position="309"/>
    </location>
</feature>
<dbReference type="SMART" id="SM00346">
    <property type="entry name" value="HTH_ICLR"/>
    <property type="match status" value="1"/>
</dbReference>
<dbReference type="PROSITE" id="PS51077">
    <property type="entry name" value="HTH_ICLR"/>
    <property type="match status" value="1"/>
</dbReference>
<evidence type="ECO:0000256" key="3">
    <source>
        <dbReference type="ARBA" id="ARBA00023163"/>
    </source>
</evidence>
<evidence type="ECO:0000313" key="7">
    <source>
        <dbReference type="Proteomes" id="UP000484858"/>
    </source>
</evidence>
<sequence length="312" mass="34207">MRSPGNVEAQHLLCTGHEKGRFACEQSGHMFSQSVGESISSKQGVQAAFRSFRPFTRKGSMSKTPKLIQSIERAVALLEIIAQQGGAARLRDLAVISGLGKTTAHNILQTLEQLGYVHRRLGDMNYYLGGRILNLSRIVGNDYVFRDKMRPVLEQIARESGATVYFAVPSGDKAAYVDIVDLKDPLFAASRLHDREKLEGSSVGLVFLAFVPGLGKRVLATRANALSKNILLEIENVRVKGYALDLESYRPGINAVAIPWRESSGEVRSSIALSGPATELPRQRLIQLAWMMMKHVASANLEGSRSVFGKTI</sequence>